<dbReference type="EMBL" id="CADCVT010000223">
    <property type="protein sequence ID" value="CAA9506368.1"/>
    <property type="molecule type" value="Genomic_DNA"/>
</dbReference>
<feature type="region of interest" description="Disordered" evidence="1">
    <location>
        <begin position="1"/>
        <end position="22"/>
    </location>
</feature>
<gene>
    <name evidence="2" type="ORF">AVDCRST_MAG85-2065</name>
</gene>
<proteinExistence type="predicted"/>
<evidence type="ECO:0000313" key="2">
    <source>
        <dbReference type="EMBL" id="CAA9506368.1"/>
    </source>
</evidence>
<feature type="non-terminal residue" evidence="2">
    <location>
        <position position="1"/>
    </location>
</feature>
<feature type="non-terminal residue" evidence="2">
    <location>
        <position position="22"/>
    </location>
</feature>
<reference evidence="2" key="1">
    <citation type="submission" date="2020-02" db="EMBL/GenBank/DDBJ databases">
        <authorList>
            <person name="Meier V. D."/>
        </authorList>
    </citation>
    <scope>NUCLEOTIDE SEQUENCE</scope>
    <source>
        <strain evidence="2">AVDCRST_MAG85</strain>
    </source>
</reference>
<sequence length="22" mass="2482">WRSACDIPSQRCSGCSRPQAWS</sequence>
<name>A0A6J4SVM1_9ACTN</name>
<accession>A0A6J4SVM1</accession>
<organism evidence="2">
    <name type="scientific">uncultured Solirubrobacteraceae bacterium</name>
    <dbReference type="NCBI Taxonomy" id="1162706"/>
    <lineage>
        <taxon>Bacteria</taxon>
        <taxon>Bacillati</taxon>
        <taxon>Actinomycetota</taxon>
        <taxon>Thermoleophilia</taxon>
        <taxon>Solirubrobacterales</taxon>
        <taxon>Solirubrobacteraceae</taxon>
        <taxon>environmental samples</taxon>
    </lineage>
</organism>
<evidence type="ECO:0000256" key="1">
    <source>
        <dbReference type="SAM" id="MobiDB-lite"/>
    </source>
</evidence>
<dbReference type="AlphaFoldDB" id="A0A6J4SVM1"/>
<protein>
    <submittedName>
        <fullName evidence="2">Uncharacterized protein</fullName>
    </submittedName>
</protein>